<evidence type="ECO:0000256" key="3">
    <source>
        <dbReference type="ARBA" id="ARBA00022729"/>
    </source>
</evidence>
<keyword evidence="7" id="KW-1185">Reference proteome</keyword>
<dbReference type="RefSeq" id="WP_005322873.1">
    <property type="nucleotide sequence ID" value="NZ_GL542874.1"/>
</dbReference>
<dbReference type="Pfam" id="PF18884">
    <property type="entry name" value="TSP3_bac"/>
    <property type="match status" value="2"/>
</dbReference>
<feature type="compositionally biased region" description="Low complexity" evidence="5">
    <location>
        <begin position="507"/>
        <end position="526"/>
    </location>
</feature>
<feature type="region of interest" description="Disordered" evidence="5">
    <location>
        <begin position="498"/>
        <end position="527"/>
    </location>
</feature>
<feature type="compositionally biased region" description="Basic and acidic residues" evidence="5">
    <location>
        <begin position="1"/>
        <end position="27"/>
    </location>
</feature>
<keyword evidence="3" id="KW-0732">Signal</keyword>
<dbReference type="InterPro" id="IPR013783">
    <property type="entry name" value="Ig-like_fold"/>
</dbReference>
<dbReference type="GO" id="GO:0005975">
    <property type="term" value="P:carbohydrate metabolic process"/>
    <property type="evidence" value="ECO:0007669"/>
    <property type="project" value="UniProtKB-ARBA"/>
</dbReference>
<dbReference type="GO" id="GO:0016020">
    <property type="term" value="C:membrane"/>
    <property type="evidence" value="ECO:0007669"/>
    <property type="project" value="InterPro"/>
</dbReference>
<keyword evidence="2" id="KW-0964">Secreted</keyword>
<feature type="compositionally biased region" description="Basic and acidic residues" evidence="5">
    <location>
        <begin position="34"/>
        <end position="58"/>
    </location>
</feature>
<feature type="compositionally biased region" description="Polar residues" evidence="5">
    <location>
        <begin position="315"/>
        <end position="327"/>
    </location>
</feature>
<evidence type="ECO:0000256" key="1">
    <source>
        <dbReference type="ARBA" id="ARBA00004613"/>
    </source>
</evidence>
<evidence type="ECO:0000256" key="5">
    <source>
        <dbReference type="SAM" id="MobiDB-lite"/>
    </source>
</evidence>
<dbReference type="Proteomes" id="UP000003020">
    <property type="component" value="Unassembled WGS sequence"/>
</dbReference>
<dbReference type="eggNOG" id="COG3064">
    <property type="taxonomic scope" value="Bacteria"/>
</dbReference>
<dbReference type="Pfam" id="PF05345">
    <property type="entry name" value="He_PIG"/>
    <property type="match status" value="2"/>
</dbReference>
<dbReference type="SUPFAM" id="SSF49313">
    <property type="entry name" value="Cadherin-like"/>
    <property type="match status" value="1"/>
</dbReference>
<gene>
    <name evidence="6" type="ORF">HMPREF0305_10867</name>
</gene>
<dbReference type="EMBL" id="ABYQ02000004">
    <property type="protein sequence ID" value="EFQ81240.1"/>
    <property type="molecule type" value="Genomic_DNA"/>
</dbReference>
<feature type="compositionally biased region" description="Acidic residues" evidence="5">
    <location>
        <begin position="239"/>
        <end position="253"/>
    </location>
</feature>
<sequence>GTVVVKDKDGNKVGEVDVKITEPKDETPAPSITDGKEKDEVPADGSEKSLDDKVKNPTDDMTGEVLDKDGNPIEDATVEVDPETGDIKVTVPEGTDPQDGKVVVKDKDGKQVGDPIDIEITDPNAGTPGTPDASNASIVPDPETVIEGQEANPFEVAKDIPEGGKVVVEGLPDGLSVDETTGEVTGTPEKISDWGKDEEERDVEVTVSVTDKDGKEVAQDTKTVTVQRDTDGDGQPDVTDTDDDNDGATDAEEEKAGTDPKDDSSKPALTDEPSVVTDKVTVVDGQEADPFEVAKNIPEGGKVAAEGLPDGLSVDESTGEVTGTPSVSDWGKDEEERDVEVTVSVTDSDGKEVAQDTKTVTVQRDTDGDGQPDVTDTDDDNDGATDAEETEAGTDPKDANSKPEAKPGDDQGATSVDKSGVKDVKPSGEDQNTGIKVTNPDEGTKVSATDKNGKDVPAKIDDNGNVVVTPGEDVEGPITVVIEDEDLDGGKAEVEVGVKGEEPDNQGGSSDLTGGSSLPDLSSGSSNVDWKRCAPAAAGVGIPLLFLLPIGLASQMNIPGFSPLVKQVSAQIDGINRQLGAQNTALQKQLGIYNGPLAQQANQINLMLKKVSPEAGRIGGGIALAAAGALALGLVANACSPNGGSSSSSSSSK</sequence>
<dbReference type="HOGENOM" id="CLU_420119_0_0_11"/>
<dbReference type="InterPro" id="IPR059100">
    <property type="entry name" value="TSP3_bac"/>
</dbReference>
<dbReference type="Gene3D" id="2.60.40.10">
    <property type="entry name" value="Immunoglobulins"/>
    <property type="match status" value="2"/>
</dbReference>
<feature type="compositionally biased region" description="Acidic residues" evidence="5">
    <location>
        <begin position="375"/>
        <end position="392"/>
    </location>
</feature>
<feature type="compositionally biased region" description="Basic and acidic residues" evidence="5">
    <location>
        <begin position="451"/>
        <end position="462"/>
    </location>
</feature>
<accession>E2S209</accession>
<dbReference type="GO" id="GO:0005509">
    <property type="term" value="F:calcium ion binding"/>
    <property type="evidence" value="ECO:0007669"/>
    <property type="project" value="InterPro"/>
</dbReference>
<feature type="region of interest" description="Disordered" evidence="5">
    <location>
        <begin position="1"/>
        <end position="139"/>
    </location>
</feature>
<comment type="subcellular location">
    <subcellularLocation>
        <location evidence="1">Secreted</location>
    </subcellularLocation>
</comment>
<organism evidence="6 7">
    <name type="scientific">Corynebacterium pseudogenitalium ATCC 33035</name>
    <dbReference type="NCBI Taxonomy" id="525264"/>
    <lineage>
        <taxon>Bacteria</taxon>
        <taxon>Bacillati</taxon>
        <taxon>Actinomycetota</taxon>
        <taxon>Actinomycetes</taxon>
        <taxon>Mycobacteriales</taxon>
        <taxon>Corynebacteriaceae</taxon>
        <taxon>Corynebacterium</taxon>
    </lineage>
</organism>
<feature type="non-terminal residue" evidence="6">
    <location>
        <position position="1"/>
    </location>
</feature>
<feature type="compositionally biased region" description="Basic and acidic residues" evidence="5">
    <location>
        <begin position="419"/>
        <end position="428"/>
    </location>
</feature>
<proteinExistence type="predicted"/>
<feature type="region of interest" description="Disordered" evidence="5">
    <location>
        <begin position="167"/>
        <end position="472"/>
    </location>
</feature>
<evidence type="ECO:0000313" key="7">
    <source>
        <dbReference type="Proteomes" id="UP000003020"/>
    </source>
</evidence>
<dbReference type="AlphaFoldDB" id="E2S209"/>
<protein>
    <submittedName>
        <fullName evidence="6">Thrombospondin type 3 repeat protein</fullName>
    </submittedName>
</protein>
<feature type="compositionally biased region" description="Basic and acidic residues" evidence="5">
    <location>
        <begin position="210"/>
        <end position="219"/>
    </location>
</feature>
<feature type="compositionally biased region" description="Basic and acidic residues" evidence="5">
    <location>
        <begin position="394"/>
        <end position="409"/>
    </location>
</feature>
<evidence type="ECO:0000256" key="2">
    <source>
        <dbReference type="ARBA" id="ARBA00022525"/>
    </source>
</evidence>
<dbReference type="InterPro" id="IPR015919">
    <property type="entry name" value="Cadherin-like_sf"/>
</dbReference>
<evidence type="ECO:0000256" key="4">
    <source>
        <dbReference type="ARBA" id="ARBA00022837"/>
    </source>
</evidence>
<feature type="compositionally biased region" description="Basic and acidic residues" evidence="5">
    <location>
        <begin position="98"/>
        <end position="111"/>
    </location>
</feature>
<name>E2S209_9CORY</name>
<feature type="compositionally biased region" description="Basic and acidic residues" evidence="5">
    <location>
        <begin position="254"/>
        <end position="265"/>
    </location>
</feature>
<keyword evidence="4" id="KW-0106">Calcium</keyword>
<comment type="caution">
    <text evidence="6">The sequence shown here is derived from an EMBL/GenBank/DDBJ whole genome shotgun (WGS) entry which is preliminary data.</text>
</comment>
<evidence type="ECO:0000313" key="6">
    <source>
        <dbReference type="EMBL" id="EFQ81240.1"/>
    </source>
</evidence>
<reference evidence="6 7" key="1">
    <citation type="submission" date="2010-08" db="EMBL/GenBank/DDBJ databases">
        <authorList>
            <person name="Muzny D."/>
            <person name="Qin X."/>
            <person name="Buhay C."/>
            <person name="Dugan-Rocha S."/>
            <person name="Ding Y."/>
            <person name="Chen G."/>
            <person name="Hawes A."/>
            <person name="Holder M."/>
            <person name="Jhangiani S."/>
            <person name="Johnson A."/>
            <person name="Khan Z."/>
            <person name="Li Z."/>
            <person name="Liu W."/>
            <person name="Liu X."/>
            <person name="Perez L."/>
            <person name="Shen H."/>
            <person name="Wang Q."/>
            <person name="Watt J."/>
            <person name="Xi L."/>
            <person name="Xin Y."/>
            <person name="Zhou J."/>
            <person name="Deng J."/>
            <person name="Jiang H."/>
            <person name="Liu Y."/>
            <person name="Qu J."/>
            <person name="Song X.-Z."/>
            <person name="Zhang L."/>
            <person name="Villasana D."/>
            <person name="Johnson A."/>
            <person name="Liu J."/>
            <person name="Liyanage D."/>
            <person name="Lorensuhewa L."/>
            <person name="Robinson T."/>
            <person name="Song A."/>
            <person name="Song B.-B."/>
            <person name="Dinh H."/>
            <person name="Thornton R."/>
            <person name="Coyle M."/>
            <person name="Francisco L."/>
            <person name="Jackson L."/>
            <person name="Javaid M."/>
            <person name="Korchina V."/>
            <person name="Kovar C."/>
            <person name="Mata R."/>
            <person name="Mathew T."/>
            <person name="Ngo R."/>
            <person name="Nguyen L."/>
            <person name="Nguyen N."/>
            <person name="Okwuonu G."/>
            <person name="Ongeri F."/>
            <person name="Pham C."/>
            <person name="Simmons D."/>
            <person name="Wilczek-Boney K."/>
            <person name="Hale W."/>
            <person name="Jakkamsetti A."/>
            <person name="Pham P."/>
            <person name="Ruth R."/>
            <person name="San Lucas F."/>
            <person name="Warren J."/>
            <person name="Zhang J."/>
            <person name="Zhao Z."/>
            <person name="Zhou C."/>
            <person name="Zhu D."/>
            <person name="Lee S."/>
            <person name="Bess C."/>
            <person name="Blankenburg K."/>
            <person name="Forbes L."/>
            <person name="Fu Q."/>
            <person name="Gubbala S."/>
            <person name="Hirani K."/>
            <person name="Jayaseelan J.C."/>
            <person name="Lara F."/>
            <person name="Munidasa M."/>
            <person name="Palculict T."/>
            <person name="Patil S."/>
            <person name="Pu L.-L."/>
            <person name="Saada N."/>
            <person name="Tang L."/>
            <person name="Weissenberger G."/>
            <person name="Zhu Y."/>
            <person name="Hemphill L."/>
            <person name="Shang Y."/>
            <person name="Youmans B."/>
            <person name="Ayvaz T."/>
            <person name="Ross M."/>
            <person name="Santibanez J."/>
            <person name="Aqrawi P."/>
            <person name="Gross S."/>
            <person name="Joshi V."/>
            <person name="Fowler G."/>
            <person name="Nazareth L."/>
            <person name="Reid J."/>
            <person name="Worley K."/>
            <person name="Petrosino J."/>
            <person name="Highlander S."/>
            <person name="Gibbs R."/>
        </authorList>
    </citation>
    <scope>NUCLEOTIDE SEQUENCE [LARGE SCALE GENOMIC DNA]</scope>
    <source>
        <strain evidence="6 7">ATCC 33035</strain>
    </source>
</reference>